<protein>
    <submittedName>
        <fullName evidence="1">Uncharacterized protein</fullName>
    </submittedName>
</protein>
<name>A0AAE1DKX5_9GAST</name>
<comment type="caution">
    <text evidence="1">The sequence shown here is derived from an EMBL/GenBank/DDBJ whole genome shotgun (WGS) entry which is preliminary data.</text>
</comment>
<dbReference type="EMBL" id="JAWDGP010003405">
    <property type="protein sequence ID" value="KAK3774554.1"/>
    <property type="molecule type" value="Genomic_DNA"/>
</dbReference>
<keyword evidence="2" id="KW-1185">Reference proteome</keyword>
<sequence length="83" mass="9528">MLKNIDQPRPTQHVEMGLQTCFLKPRPSLYVRDEATDVQSVVTPITILVRWDPRCAISSHAHHSMSEIWPQTCSLKPRPSQHV</sequence>
<dbReference type="AlphaFoldDB" id="A0AAE1DKX5"/>
<evidence type="ECO:0000313" key="1">
    <source>
        <dbReference type="EMBL" id="KAK3774554.1"/>
    </source>
</evidence>
<dbReference type="Proteomes" id="UP001283361">
    <property type="component" value="Unassembled WGS sequence"/>
</dbReference>
<reference evidence="1" key="1">
    <citation type="journal article" date="2023" name="G3 (Bethesda)">
        <title>A reference genome for the long-term kleptoplast-retaining sea slug Elysia crispata morphotype clarki.</title>
        <authorList>
            <person name="Eastman K.E."/>
            <person name="Pendleton A.L."/>
            <person name="Shaikh M.A."/>
            <person name="Suttiyut T."/>
            <person name="Ogas R."/>
            <person name="Tomko P."/>
            <person name="Gavelis G."/>
            <person name="Widhalm J.R."/>
            <person name="Wisecaver J.H."/>
        </authorList>
    </citation>
    <scope>NUCLEOTIDE SEQUENCE</scope>
    <source>
        <strain evidence="1">ECLA1</strain>
    </source>
</reference>
<evidence type="ECO:0000313" key="2">
    <source>
        <dbReference type="Proteomes" id="UP001283361"/>
    </source>
</evidence>
<organism evidence="1 2">
    <name type="scientific">Elysia crispata</name>
    <name type="common">lettuce slug</name>
    <dbReference type="NCBI Taxonomy" id="231223"/>
    <lineage>
        <taxon>Eukaryota</taxon>
        <taxon>Metazoa</taxon>
        <taxon>Spiralia</taxon>
        <taxon>Lophotrochozoa</taxon>
        <taxon>Mollusca</taxon>
        <taxon>Gastropoda</taxon>
        <taxon>Heterobranchia</taxon>
        <taxon>Euthyneura</taxon>
        <taxon>Panpulmonata</taxon>
        <taxon>Sacoglossa</taxon>
        <taxon>Placobranchoidea</taxon>
        <taxon>Plakobranchidae</taxon>
        <taxon>Elysia</taxon>
    </lineage>
</organism>
<proteinExistence type="predicted"/>
<gene>
    <name evidence="1" type="ORF">RRG08_016924</name>
</gene>
<accession>A0AAE1DKX5</accession>